<proteinExistence type="predicted"/>
<accession>A0A0R0LQF5</accession>
<evidence type="ECO:0000313" key="5">
    <source>
        <dbReference type="Proteomes" id="UP000051530"/>
    </source>
</evidence>
<dbReference type="EMBL" id="LGUB01001591">
    <property type="protein sequence ID" value="KRH91721.1"/>
    <property type="molecule type" value="Genomic_DNA"/>
</dbReference>
<sequence>NENKFENKNENENEQTVLSEKSTNQNAHKIIDPLTDSKNVHKIIDPLTDGVNSLKSNTEFGTGFYRSIGRSHLKNTALVILSGGEGSRFKFDGPKGCFRIDSLNMTIFELHFKRIREIEKENNLKLNIIIMTSETVHLKVVEHILKYNNKRCCCSVITKNNHIPKEHDD</sequence>
<dbReference type="Pfam" id="PF01704">
    <property type="entry name" value="UDPGP"/>
    <property type="match status" value="1"/>
</dbReference>
<dbReference type="OrthoDB" id="532420at2759"/>
<name>A0A0R0LQF5_9MICR</name>
<keyword evidence="5" id="KW-1185">Reference proteome</keyword>
<dbReference type="InterPro" id="IPR002618">
    <property type="entry name" value="UDPGP_fam"/>
</dbReference>
<evidence type="ECO:0000256" key="2">
    <source>
        <dbReference type="ARBA" id="ARBA00022695"/>
    </source>
</evidence>
<feature type="non-terminal residue" evidence="4">
    <location>
        <position position="169"/>
    </location>
</feature>
<protein>
    <submittedName>
        <fullName evidence="4">Putative UDP-N-acetylglucosamine pyrophosphorylase</fullName>
    </submittedName>
</protein>
<dbReference type="SUPFAM" id="SSF53448">
    <property type="entry name" value="Nucleotide-diphospho-sugar transferases"/>
    <property type="match status" value="1"/>
</dbReference>
<feature type="region of interest" description="Disordered" evidence="3">
    <location>
        <begin position="1"/>
        <end position="24"/>
    </location>
</feature>
<organism evidence="4 5">
    <name type="scientific">Pseudoloma neurophilia</name>
    <dbReference type="NCBI Taxonomy" id="146866"/>
    <lineage>
        <taxon>Eukaryota</taxon>
        <taxon>Fungi</taxon>
        <taxon>Fungi incertae sedis</taxon>
        <taxon>Microsporidia</taxon>
        <taxon>Pseudoloma</taxon>
    </lineage>
</organism>
<dbReference type="Proteomes" id="UP000051530">
    <property type="component" value="Unassembled WGS sequence"/>
</dbReference>
<keyword evidence="1" id="KW-0808">Transferase</keyword>
<dbReference type="GO" id="GO:0070569">
    <property type="term" value="F:uridylyltransferase activity"/>
    <property type="evidence" value="ECO:0007669"/>
    <property type="project" value="InterPro"/>
</dbReference>
<comment type="caution">
    <text evidence="4">The sequence shown here is derived from an EMBL/GenBank/DDBJ whole genome shotgun (WGS) entry which is preliminary data.</text>
</comment>
<feature type="non-terminal residue" evidence="4">
    <location>
        <position position="1"/>
    </location>
</feature>
<evidence type="ECO:0000256" key="3">
    <source>
        <dbReference type="SAM" id="MobiDB-lite"/>
    </source>
</evidence>
<evidence type="ECO:0000313" key="4">
    <source>
        <dbReference type="EMBL" id="KRH91721.1"/>
    </source>
</evidence>
<dbReference type="VEuPathDB" id="MicrosporidiaDB:M153_299690003"/>
<reference evidence="4 5" key="1">
    <citation type="submission" date="2015-07" db="EMBL/GenBank/DDBJ databases">
        <title>The genome of Pseudoloma neurophilia, a relevant intracellular parasite of the zebrafish.</title>
        <authorList>
            <person name="Ndikumana S."/>
            <person name="Pelin A."/>
            <person name="Sanders J."/>
            <person name="Corradi N."/>
        </authorList>
    </citation>
    <scope>NUCLEOTIDE SEQUENCE [LARGE SCALE GENOMIC DNA]</scope>
    <source>
        <strain evidence="4 5">MK1</strain>
    </source>
</reference>
<keyword evidence="2" id="KW-0548">Nucleotidyltransferase</keyword>
<dbReference type="AlphaFoldDB" id="A0A0R0LQF5"/>
<evidence type="ECO:0000256" key="1">
    <source>
        <dbReference type="ARBA" id="ARBA00022679"/>
    </source>
</evidence>
<feature type="compositionally biased region" description="Basic and acidic residues" evidence="3">
    <location>
        <begin position="1"/>
        <end position="11"/>
    </location>
</feature>
<gene>
    <name evidence="4" type="ORF">M153_299690003</name>
</gene>
<feature type="compositionally biased region" description="Polar residues" evidence="3">
    <location>
        <begin position="15"/>
        <end position="24"/>
    </location>
</feature>
<dbReference type="Gene3D" id="3.90.550.10">
    <property type="entry name" value="Spore Coat Polysaccharide Biosynthesis Protein SpsA, Chain A"/>
    <property type="match status" value="1"/>
</dbReference>
<dbReference type="InterPro" id="IPR029044">
    <property type="entry name" value="Nucleotide-diphossugar_trans"/>
</dbReference>